<dbReference type="OrthoDB" id="543156at2759"/>
<dbReference type="InterPro" id="IPR029062">
    <property type="entry name" value="Class_I_gatase-like"/>
</dbReference>
<dbReference type="PANTHER" id="PTHR43130">
    <property type="entry name" value="ARAC-FAMILY TRANSCRIPTIONAL REGULATOR"/>
    <property type="match status" value="1"/>
</dbReference>
<dbReference type="InterPro" id="IPR052158">
    <property type="entry name" value="INH-QAR"/>
</dbReference>
<dbReference type="Gene3D" id="3.40.50.880">
    <property type="match status" value="1"/>
</dbReference>
<dbReference type="SUPFAM" id="SSF52317">
    <property type="entry name" value="Class I glutamine amidotransferase-like"/>
    <property type="match status" value="1"/>
</dbReference>
<dbReference type="PANTHER" id="PTHR43130:SF7">
    <property type="entry name" value="DJ-1_PFPI DOMAIN-CONTAINING PROTEIN"/>
    <property type="match status" value="1"/>
</dbReference>
<evidence type="ECO:0008006" key="3">
    <source>
        <dbReference type="Google" id="ProtNLM"/>
    </source>
</evidence>
<sequence length="215" mass="24039">MPHQTWNIGVLMLPYFQFLDMAGPIDLIGNISLQTIQAYNLPLPPHIVDNAPIVNFYYISSTMDPVKATTGPMLAPTHTYDTCPQLDWLLVPGPDPQLKLTDKDKDFIRNTYESPALKGLMMICTGGFVILHEGGKLDKKVKWVGDKRFNVDRGGRVPVWSSAGITAGMDLAYAWMEAQGVDRELLEMSKITAEFEAKMDVPDKFESILEGVDYK</sequence>
<reference evidence="1 2" key="1">
    <citation type="journal article" date="2018" name="Evol. Lett.">
        <title>Horizontal gene cluster transfer increased hallucinogenic mushroom diversity.</title>
        <authorList>
            <person name="Reynolds H.T."/>
            <person name="Vijayakumar V."/>
            <person name="Gluck-Thaler E."/>
            <person name="Korotkin H.B."/>
            <person name="Matheny P.B."/>
            <person name="Slot J.C."/>
        </authorList>
    </citation>
    <scope>NUCLEOTIDE SEQUENCE [LARGE SCALE GENOMIC DNA]</scope>
    <source>
        <strain evidence="1 2">2629</strain>
    </source>
</reference>
<name>A0A409W6H8_9AGAR</name>
<organism evidence="1 2">
    <name type="scientific">Panaeolus cyanescens</name>
    <dbReference type="NCBI Taxonomy" id="181874"/>
    <lineage>
        <taxon>Eukaryota</taxon>
        <taxon>Fungi</taxon>
        <taxon>Dikarya</taxon>
        <taxon>Basidiomycota</taxon>
        <taxon>Agaricomycotina</taxon>
        <taxon>Agaricomycetes</taxon>
        <taxon>Agaricomycetidae</taxon>
        <taxon>Agaricales</taxon>
        <taxon>Agaricineae</taxon>
        <taxon>Galeropsidaceae</taxon>
        <taxon>Panaeolus</taxon>
    </lineage>
</organism>
<dbReference type="Proteomes" id="UP000284842">
    <property type="component" value="Unassembled WGS sequence"/>
</dbReference>
<proteinExistence type="predicted"/>
<protein>
    <recommendedName>
        <fullName evidence="3">DJ-1/PfpI domain-containing protein</fullName>
    </recommendedName>
</protein>
<evidence type="ECO:0000313" key="2">
    <source>
        <dbReference type="Proteomes" id="UP000284842"/>
    </source>
</evidence>
<evidence type="ECO:0000313" key="1">
    <source>
        <dbReference type="EMBL" id="PPQ74127.1"/>
    </source>
</evidence>
<comment type="caution">
    <text evidence="1">The sequence shown here is derived from an EMBL/GenBank/DDBJ whole genome shotgun (WGS) entry which is preliminary data.</text>
</comment>
<gene>
    <name evidence="1" type="ORF">CVT24_012839</name>
</gene>
<accession>A0A409W6H8</accession>
<dbReference type="EMBL" id="NHTK01005774">
    <property type="protein sequence ID" value="PPQ74127.1"/>
    <property type="molecule type" value="Genomic_DNA"/>
</dbReference>
<dbReference type="InParanoid" id="A0A409W6H8"/>
<dbReference type="AlphaFoldDB" id="A0A409W6H8"/>
<keyword evidence="2" id="KW-1185">Reference proteome</keyword>